<evidence type="ECO:0000313" key="6">
    <source>
        <dbReference type="Proteomes" id="UP000663760"/>
    </source>
</evidence>
<dbReference type="GO" id="GO:0005669">
    <property type="term" value="C:transcription factor TFIID complex"/>
    <property type="evidence" value="ECO:0007669"/>
    <property type="project" value="InterPro"/>
</dbReference>
<dbReference type="SUPFAM" id="SSF47055">
    <property type="entry name" value="TAF(II)230 TBP-binding fragment"/>
    <property type="match status" value="1"/>
</dbReference>
<keyword evidence="6" id="KW-1185">Reference proteome</keyword>
<sequence>MEDGGGDSITPHDAPDEDDEDEYEEQGGGSRLLGFMFGNVDCSGDLDADYLDEDAKEHLSALADKLGPSLTGIDMTKSPSTVTDASEQDYDEKAENAVDYEDIDEQYEGPEVQSIPEENSLLAEDYFSRNISISSITHKVPLFDEENYDEDDDNEKENEFVEVKSDAEFFLPTDEKKLEPFSNMVESQFDGISVARSSEDDQTAFDSEDFQEDYAASEEFNDSTSGAALPVLCVEDGTVILRFSEIFGIHEPLKKMKKRDKRSIYSSIT</sequence>
<feature type="domain" description="TAFII-230 TBP-binding" evidence="4">
    <location>
        <begin position="21"/>
        <end position="67"/>
    </location>
</feature>
<dbReference type="AlphaFoldDB" id="A0A7I8KER6"/>
<dbReference type="GO" id="GO:0004402">
    <property type="term" value="F:histone acetyltransferase activity"/>
    <property type="evidence" value="ECO:0007669"/>
    <property type="project" value="InterPro"/>
</dbReference>
<feature type="compositionally biased region" description="Acidic residues" evidence="3">
    <location>
        <begin position="15"/>
        <end position="25"/>
    </location>
</feature>
<dbReference type="Gene3D" id="1.10.1100.10">
    <property type="entry name" value="TAFII-230 TBP-binding domain"/>
    <property type="match status" value="1"/>
</dbReference>
<dbReference type="OrthoDB" id="5752at2759"/>
<accession>A0A7I8KER6</accession>
<dbReference type="GO" id="GO:0017025">
    <property type="term" value="F:TBP-class protein binding"/>
    <property type="evidence" value="ECO:0007669"/>
    <property type="project" value="InterPro"/>
</dbReference>
<evidence type="ECO:0000256" key="3">
    <source>
        <dbReference type="SAM" id="MobiDB-lite"/>
    </source>
</evidence>
<feature type="region of interest" description="Disordered" evidence="3">
    <location>
        <begin position="73"/>
        <end position="92"/>
    </location>
</feature>
<keyword evidence="1" id="KW-0805">Transcription regulation</keyword>
<proteinExistence type="predicted"/>
<dbReference type="InterPro" id="IPR040240">
    <property type="entry name" value="TAF1"/>
</dbReference>
<evidence type="ECO:0000256" key="2">
    <source>
        <dbReference type="ARBA" id="ARBA00023163"/>
    </source>
</evidence>
<dbReference type="GO" id="GO:0016251">
    <property type="term" value="F:RNA polymerase II general transcription initiation factor activity"/>
    <property type="evidence" value="ECO:0007669"/>
    <property type="project" value="InterPro"/>
</dbReference>
<dbReference type="InterPro" id="IPR009067">
    <property type="entry name" value="TAF_II_230-bd"/>
</dbReference>
<dbReference type="Pfam" id="PF09247">
    <property type="entry name" value="TBP-binding"/>
    <property type="match status" value="1"/>
</dbReference>
<organism evidence="5 6">
    <name type="scientific">Spirodela intermedia</name>
    <name type="common">Intermediate duckweed</name>
    <dbReference type="NCBI Taxonomy" id="51605"/>
    <lineage>
        <taxon>Eukaryota</taxon>
        <taxon>Viridiplantae</taxon>
        <taxon>Streptophyta</taxon>
        <taxon>Embryophyta</taxon>
        <taxon>Tracheophyta</taxon>
        <taxon>Spermatophyta</taxon>
        <taxon>Magnoliopsida</taxon>
        <taxon>Liliopsida</taxon>
        <taxon>Araceae</taxon>
        <taxon>Lemnoideae</taxon>
        <taxon>Spirodela</taxon>
    </lineage>
</organism>
<evidence type="ECO:0000256" key="1">
    <source>
        <dbReference type="ARBA" id="ARBA00023015"/>
    </source>
</evidence>
<dbReference type="EMBL" id="LR746268">
    <property type="protein sequence ID" value="CAA7396153.1"/>
    <property type="molecule type" value="Genomic_DNA"/>
</dbReference>
<gene>
    <name evidence="5" type="ORF">SI8410_05006816</name>
</gene>
<dbReference type="GO" id="GO:0051123">
    <property type="term" value="P:RNA polymerase II preinitiation complex assembly"/>
    <property type="evidence" value="ECO:0007669"/>
    <property type="project" value="TreeGrafter"/>
</dbReference>
<dbReference type="InterPro" id="IPR036741">
    <property type="entry name" value="TAFII-230_TBP-bd_sf"/>
</dbReference>
<dbReference type="Proteomes" id="UP000663760">
    <property type="component" value="Chromosome 5"/>
</dbReference>
<dbReference type="PANTHER" id="PTHR13900">
    <property type="entry name" value="TRANSCRIPTION INITIATION FACTOR TFIID"/>
    <property type="match status" value="1"/>
</dbReference>
<evidence type="ECO:0000313" key="5">
    <source>
        <dbReference type="EMBL" id="CAA7396153.1"/>
    </source>
</evidence>
<evidence type="ECO:0000259" key="4">
    <source>
        <dbReference type="Pfam" id="PF09247"/>
    </source>
</evidence>
<reference evidence="5" key="1">
    <citation type="submission" date="2020-02" db="EMBL/GenBank/DDBJ databases">
        <authorList>
            <person name="Scholz U."/>
            <person name="Mascher M."/>
            <person name="Fiebig A."/>
        </authorList>
    </citation>
    <scope>NUCLEOTIDE SEQUENCE</scope>
</reference>
<protein>
    <recommendedName>
        <fullName evidence="4">TAFII-230 TBP-binding domain-containing protein</fullName>
    </recommendedName>
</protein>
<dbReference type="PANTHER" id="PTHR13900:SF0">
    <property type="entry name" value="TRANSCRIPTION INITIATION FACTOR TFIID SUBUNIT 1"/>
    <property type="match status" value="1"/>
</dbReference>
<keyword evidence="2" id="KW-0804">Transcription</keyword>
<name>A0A7I8KER6_SPIIN</name>
<feature type="region of interest" description="Disordered" evidence="3">
    <location>
        <begin position="1"/>
        <end position="34"/>
    </location>
</feature>